<protein>
    <submittedName>
        <fullName evidence="2">Uncharacterized protein</fullName>
    </submittedName>
</protein>
<dbReference type="AlphaFoldDB" id="A0A8S9PN89"/>
<evidence type="ECO:0000313" key="3">
    <source>
        <dbReference type="Proteomes" id="UP000712600"/>
    </source>
</evidence>
<dbReference type="Proteomes" id="UP000712600">
    <property type="component" value="Unassembled WGS sequence"/>
</dbReference>
<gene>
    <name evidence="2" type="ORF">F2Q69_00007034</name>
</gene>
<proteinExistence type="predicted"/>
<dbReference type="EMBL" id="QGKX02001521">
    <property type="protein sequence ID" value="KAF3514377.1"/>
    <property type="molecule type" value="Genomic_DNA"/>
</dbReference>
<keyword evidence="1" id="KW-0732">Signal</keyword>
<name>A0A8S9PN89_BRACR</name>
<evidence type="ECO:0000313" key="2">
    <source>
        <dbReference type="EMBL" id="KAF3514377.1"/>
    </source>
</evidence>
<sequence>MCIGMHRSSCITRSVPILFCISCSASGVDVVSIDGTKCLSVDAGAKLSIDLERSLSIDVDIWC</sequence>
<comment type="caution">
    <text evidence="2">The sequence shown here is derived from an EMBL/GenBank/DDBJ whole genome shotgun (WGS) entry which is preliminary data.</text>
</comment>
<feature type="chain" id="PRO_5035799055" evidence="1">
    <location>
        <begin position="28"/>
        <end position="63"/>
    </location>
</feature>
<evidence type="ECO:0000256" key="1">
    <source>
        <dbReference type="SAM" id="SignalP"/>
    </source>
</evidence>
<reference evidence="2" key="1">
    <citation type="submission" date="2019-12" db="EMBL/GenBank/DDBJ databases">
        <title>Genome sequencing and annotation of Brassica cretica.</title>
        <authorList>
            <person name="Studholme D.J."/>
            <person name="Sarris P."/>
        </authorList>
    </citation>
    <scope>NUCLEOTIDE SEQUENCE</scope>
    <source>
        <strain evidence="2">PFS-109/04</strain>
        <tissue evidence="2">Leaf</tissue>
    </source>
</reference>
<organism evidence="2 3">
    <name type="scientific">Brassica cretica</name>
    <name type="common">Mustard</name>
    <dbReference type="NCBI Taxonomy" id="69181"/>
    <lineage>
        <taxon>Eukaryota</taxon>
        <taxon>Viridiplantae</taxon>
        <taxon>Streptophyta</taxon>
        <taxon>Embryophyta</taxon>
        <taxon>Tracheophyta</taxon>
        <taxon>Spermatophyta</taxon>
        <taxon>Magnoliopsida</taxon>
        <taxon>eudicotyledons</taxon>
        <taxon>Gunneridae</taxon>
        <taxon>Pentapetalae</taxon>
        <taxon>rosids</taxon>
        <taxon>malvids</taxon>
        <taxon>Brassicales</taxon>
        <taxon>Brassicaceae</taxon>
        <taxon>Brassiceae</taxon>
        <taxon>Brassica</taxon>
    </lineage>
</organism>
<accession>A0A8S9PN89</accession>
<feature type="signal peptide" evidence="1">
    <location>
        <begin position="1"/>
        <end position="27"/>
    </location>
</feature>